<dbReference type="EMBL" id="JADIKM010000004">
    <property type="protein sequence ID" value="MFK2905280.1"/>
    <property type="molecule type" value="Genomic_DNA"/>
</dbReference>
<proteinExistence type="predicted"/>
<name>A0ABW8JVY0_9GAMM</name>
<evidence type="ECO:0000313" key="2">
    <source>
        <dbReference type="Proteomes" id="UP001620460"/>
    </source>
</evidence>
<sequence>MNCPRPLYPEAYRQLLREVLSDHDFAAIRTYLKQQRALGRDDFRAMVEAKTRRFAGIRPAHRPPRADK</sequence>
<comment type="caution">
    <text evidence="1">The sequence shown here is derived from an EMBL/GenBank/DDBJ whole genome shotgun (WGS) entry which is preliminary data.</text>
</comment>
<protein>
    <submittedName>
        <fullName evidence="1">Uncharacterized protein</fullName>
    </submittedName>
</protein>
<gene>
    <name evidence="1" type="ORF">ISP17_15055</name>
</gene>
<accession>A0ABW8JVY0</accession>
<reference evidence="1 2" key="1">
    <citation type="submission" date="2020-10" db="EMBL/GenBank/DDBJ databases">
        <title>Phylogeny of dyella-like bacteria.</title>
        <authorList>
            <person name="Fu J."/>
        </authorList>
    </citation>
    <scope>NUCLEOTIDE SEQUENCE [LARGE SCALE GENOMIC DNA]</scope>
    <source>
        <strain evidence="1 2">Gsoil3046</strain>
    </source>
</reference>
<evidence type="ECO:0000313" key="1">
    <source>
        <dbReference type="EMBL" id="MFK2905280.1"/>
    </source>
</evidence>
<organism evidence="1 2">
    <name type="scientific">Dyella ginsengisoli</name>
    <dbReference type="NCBI Taxonomy" id="363848"/>
    <lineage>
        <taxon>Bacteria</taxon>
        <taxon>Pseudomonadati</taxon>
        <taxon>Pseudomonadota</taxon>
        <taxon>Gammaproteobacteria</taxon>
        <taxon>Lysobacterales</taxon>
        <taxon>Rhodanobacteraceae</taxon>
        <taxon>Dyella</taxon>
    </lineage>
</organism>
<dbReference type="RefSeq" id="WP_404634636.1">
    <property type="nucleotide sequence ID" value="NZ_JADIKM010000004.1"/>
</dbReference>
<keyword evidence="2" id="KW-1185">Reference proteome</keyword>
<dbReference type="Proteomes" id="UP001620460">
    <property type="component" value="Unassembled WGS sequence"/>
</dbReference>